<protein>
    <submittedName>
        <fullName evidence="1">Uncharacterized protein</fullName>
    </submittedName>
</protein>
<sequence>MFKYLTISFQLILCFSALIYCTQKDRKTESSITIAIQTFTGIPEQDVVYVEQKIKSFYPKVVVLPKINPPKQEIATGLTQF</sequence>
<reference evidence="1 2" key="1">
    <citation type="submission" date="2023-05" db="EMBL/GenBank/DDBJ databases">
        <title>Novel species of genus Flectobacillus isolated from stream in China.</title>
        <authorList>
            <person name="Lu H."/>
        </authorList>
    </citation>
    <scope>NUCLEOTIDE SEQUENCE [LARGE SCALE GENOMIC DNA]</scope>
    <source>
        <strain evidence="1 2">LFS242W</strain>
    </source>
</reference>
<dbReference type="EMBL" id="JASHIE010000006">
    <property type="protein sequence ID" value="MDI9874939.1"/>
    <property type="molecule type" value="Genomic_DNA"/>
</dbReference>
<gene>
    <name evidence="1" type="ORF">QM481_10415</name>
</gene>
<comment type="caution">
    <text evidence="1">The sequence shown here is derived from an EMBL/GenBank/DDBJ whole genome shotgun (WGS) entry which is preliminary data.</text>
</comment>
<accession>A0ABT6Z1F9</accession>
<keyword evidence="2" id="KW-1185">Reference proteome</keyword>
<evidence type="ECO:0000313" key="1">
    <source>
        <dbReference type="EMBL" id="MDI9874939.1"/>
    </source>
</evidence>
<name>A0ABT6Z1F9_9BACT</name>
<dbReference type="Proteomes" id="UP001225761">
    <property type="component" value="Unassembled WGS sequence"/>
</dbReference>
<evidence type="ECO:0000313" key="2">
    <source>
        <dbReference type="Proteomes" id="UP001225761"/>
    </source>
</evidence>
<organism evidence="1 2">
    <name type="scientific">Flectobacillus rivi</name>
    <dbReference type="NCBI Taxonomy" id="2984209"/>
    <lineage>
        <taxon>Bacteria</taxon>
        <taxon>Pseudomonadati</taxon>
        <taxon>Bacteroidota</taxon>
        <taxon>Cytophagia</taxon>
        <taxon>Cytophagales</taxon>
        <taxon>Flectobacillaceae</taxon>
        <taxon>Flectobacillus</taxon>
    </lineage>
</organism>
<dbReference type="RefSeq" id="WP_283381710.1">
    <property type="nucleotide sequence ID" value="NZ_JASHIE010000006.1"/>
</dbReference>
<proteinExistence type="predicted"/>